<dbReference type="HOGENOM" id="CLU_1114173_0_0_11"/>
<dbReference type="Pfam" id="PF06172">
    <property type="entry name" value="Cupin_5"/>
    <property type="match status" value="1"/>
</dbReference>
<dbReference type="STRING" id="369723.Strop_2689"/>
<reference evidence="3" key="1">
    <citation type="journal article" date="2007" name="Proc. Natl. Acad. Sci. U.S.A.">
        <title>Genome sequencing reveals complex secondary metabolome in the marine actinomycete Salinispora tropica.</title>
        <authorList>
            <person name="Udwary D.W."/>
            <person name="Zeigler L."/>
            <person name="Asolkar R.N."/>
            <person name="Singan V."/>
            <person name="Lapidus A."/>
            <person name="Fenical W."/>
            <person name="Jensen P.R."/>
            <person name="Moore B.S."/>
        </authorList>
    </citation>
    <scope>NUCLEOTIDE SEQUENCE [LARGE SCALE GENOMIC DNA]</scope>
    <source>
        <strain evidence="3">ATCC BAA-916 / DSM 44818 / CNB-440</strain>
    </source>
</reference>
<gene>
    <name evidence="2" type="ordered locus">Strop_2689</name>
</gene>
<dbReference type="PANTHER" id="PTHR33387:SF3">
    <property type="entry name" value="DUF985 DOMAIN-CONTAINING PROTEIN"/>
    <property type="match status" value="1"/>
</dbReference>
<name>A4X8D3_SALTO</name>
<dbReference type="Gene3D" id="2.60.120.10">
    <property type="entry name" value="Jelly Rolls"/>
    <property type="match status" value="1"/>
</dbReference>
<dbReference type="Proteomes" id="UP000000235">
    <property type="component" value="Chromosome"/>
</dbReference>
<feature type="domain" description="DUF985" evidence="1">
    <location>
        <begin position="133"/>
        <end position="270"/>
    </location>
</feature>
<dbReference type="KEGG" id="stp:Strop_2689"/>
<dbReference type="InterPro" id="IPR014710">
    <property type="entry name" value="RmlC-like_jellyroll"/>
</dbReference>
<dbReference type="EMBL" id="CP000667">
    <property type="protein sequence ID" value="ABP55133.1"/>
    <property type="molecule type" value="Genomic_DNA"/>
</dbReference>
<keyword evidence="3" id="KW-1185">Reference proteome</keyword>
<dbReference type="InterPro" id="IPR009327">
    <property type="entry name" value="Cupin_DUF985"/>
</dbReference>
<dbReference type="InterPro" id="IPR039935">
    <property type="entry name" value="YML079W-like"/>
</dbReference>
<sequence>MRLPWAFAMKTVRGERGRGPEVAGSDGRRHKGRCGLLRQPPGRRTTPLRYAQITMLRHDQVENAPLPAMMTGVLAASHRRGGRRGSPLRTAGRVRPDQLATVEASPSCYGFCGASLGDTSARGVRVPDVPRSELVALLDLAPHPEGGWFRETWRATPTLHPTGYDGSRSAATAIYFLLHPDEHSRWHVVRSDELWLWHSGGPLTLRFGGSGQRPTDEFREVALGADVSAGQRPQVLIPGGTWQAAVPAGDQPVLVSCVVSPGFDFADFQLE</sequence>
<dbReference type="CDD" id="cd06121">
    <property type="entry name" value="cupin_YML079wp"/>
    <property type="match status" value="1"/>
</dbReference>
<evidence type="ECO:0000313" key="3">
    <source>
        <dbReference type="Proteomes" id="UP000000235"/>
    </source>
</evidence>
<evidence type="ECO:0000259" key="1">
    <source>
        <dbReference type="Pfam" id="PF06172"/>
    </source>
</evidence>
<dbReference type="AlphaFoldDB" id="A4X8D3"/>
<dbReference type="InterPro" id="IPR011051">
    <property type="entry name" value="RmlC_Cupin_sf"/>
</dbReference>
<dbReference type="PANTHER" id="PTHR33387">
    <property type="entry name" value="RMLC-LIKE JELLY ROLL FOLD PROTEIN"/>
    <property type="match status" value="1"/>
</dbReference>
<evidence type="ECO:0000313" key="2">
    <source>
        <dbReference type="EMBL" id="ABP55133.1"/>
    </source>
</evidence>
<accession>A4X8D3</accession>
<protein>
    <recommendedName>
        <fullName evidence="1">DUF985 domain-containing protein</fullName>
    </recommendedName>
</protein>
<dbReference type="eggNOG" id="COG3542">
    <property type="taxonomic scope" value="Bacteria"/>
</dbReference>
<proteinExistence type="predicted"/>
<organism evidence="2 3">
    <name type="scientific">Salinispora tropica (strain ATCC BAA-916 / DSM 44818 / JCM 13857 / NBRC 105044 / CNB-440)</name>
    <dbReference type="NCBI Taxonomy" id="369723"/>
    <lineage>
        <taxon>Bacteria</taxon>
        <taxon>Bacillati</taxon>
        <taxon>Actinomycetota</taxon>
        <taxon>Actinomycetes</taxon>
        <taxon>Micromonosporales</taxon>
        <taxon>Micromonosporaceae</taxon>
        <taxon>Salinispora</taxon>
    </lineage>
</organism>
<dbReference type="SUPFAM" id="SSF51182">
    <property type="entry name" value="RmlC-like cupins"/>
    <property type="match status" value="1"/>
</dbReference>